<evidence type="ECO:0008006" key="4">
    <source>
        <dbReference type="Google" id="ProtNLM"/>
    </source>
</evidence>
<keyword evidence="1" id="KW-1133">Transmembrane helix</keyword>
<accession>A0ABY8T4J1</accession>
<dbReference type="Proteomes" id="UP001233264">
    <property type="component" value="Plasmid pSkuCCBAU71714b"/>
</dbReference>
<evidence type="ECO:0000313" key="2">
    <source>
        <dbReference type="EMBL" id="WHS91733.1"/>
    </source>
</evidence>
<keyword evidence="3" id="KW-1185">Reference proteome</keyword>
<feature type="transmembrane region" description="Helical" evidence="1">
    <location>
        <begin position="42"/>
        <end position="61"/>
    </location>
</feature>
<name>A0ABY8T4J1_9HYPH</name>
<organism evidence="2 3">
    <name type="scientific">Sinorhizobium kummerowiae</name>
    <dbReference type="NCBI Taxonomy" id="158892"/>
    <lineage>
        <taxon>Bacteria</taxon>
        <taxon>Pseudomonadati</taxon>
        <taxon>Pseudomonadota</taxon>
        <taxon>Alphaproteobacteria</taxon>
        <taxon>Hyphomicrobiales</taxon>
        <taxon>Rhizobiaceae</taxon>
        <taxon>Sinorhizobium/Ensifer group</taxon>
        <taxon>Sinorhizobium</taxon>
    </lineage>
</organism>
<keyword evidence="2" id="KW-0614">Plasmid</keyword>
<geneLocation type="plasmid" evidence="2 3">
    <name>pSkuCCBAU71714b</name>
</geneLocation>
<gene>
    <name evidence="2" type="ORF">PZL22_000323</name>
</gene>
<dbReference type="EMBL" id="CP120364">
    <property type="protein sequence ID" value="WHS91733.1"/>
    <property type="molecule type" value="Genomic_DNA"/>
</dbReference>
<evidence type="ECO:0000313" key="3">
    <source>
        <dbReference type="Proteomes" id="UP001233264"/>
    </source>
</evidence>
<reference evidence="2 3" key="1">
    <citation type="submission" date="2023-03" db="EMBL/GenBank/DDBJ databases">
        <authorList>
            <person name="Menendez E."/>
            <person name="Kaur S."/>
            <person name="Flores-Felix J.D."/>
            <person name="diCenzo G.C."/>
            <person name="Peix A."/>
            <person name="Velazquez E."/>
        </authorList>
    </citation>
    <scope>NUCLEOTIDE SEQUENCE [LARGE SCALE GENOMIC DNA]</scope>
    <source>
        <strain evidence="2 3">CCBAU 71714</strain>
        <plasmid evidence="2 3">pSkuCCBAU71714b</plasmid>
    </source>
</reference>
<proteinExistence type="predicted"/>
<keyword evidence="1" id="KW-0472">Membrane</keyword>
<evidence type="ECO:0000256" key="1">
    <source>
        <dbReference type="SAM" id="Phobius"/>
    </source>
</evidence>
<sequence>MEEKGRGNPPFCCRRGAVAGTVCGTPRYSSTATTWMFEMKGIILWLMGVPLIVIILLYMFVF</sequence>
<dbReference type="RefSeq" id="WP_162098007.1">
    <property type="nucleotide sequence ID" value="NZ_CP120364.1"/>
</dbReference>
<protein>
    <recommendedName>
        <fullName evidence="4">Sugar transporter</fullName>
    </recommendedName>
</protein>
<keyword evidence="1" id="KW-0812">Transmembrane</keyword>